<name>A0ACD5G423_9VIBR</name>
<reference evidence="1 2" key="1">
    <citation type="journal article" date="2018" name="Nature">
        <title>A major lineage of non-tailed dsDNA viruses as unrecognized killers of marine bacteria.</title>
        <authorList>
            <person name="Kauffman K.M."/>
            <person name="Hussain F.A."/>
            <person name="Yang J."/>
            <person name="Arevalo P."/>
            <person name="Brown J.M."/>
            <person name="Chang W.K."/>
            <person name="VanInsberghe D."/>
            <person name="Elsherbini J."/>
            <person name="Sharma R.S."/>
            <person name="Cutler M.B."/>
            <person name="Kelly L."/>
            <person name="Polz M.F."/>
        </authorList>
    </citation>
    <scope>NUCLEOTIDE SEQUENCE [LARGE SCALE GENOMIC DNA]</scope>
    <source>
        <strain evidence="1 2">10N.222.46.E12</strain>
    </source>
</reference>
<sequence>MKPNMQGQLELFHVEEAYAQADGPMTNAELYAKVASIAGLSEAEINSKAEIGKAKAQHSPIKRKIRWFQQTLKSMNIIQKVDGERGVWKLANKNKKGLHEAMGEVKLVAYSTNLGIAIWGNSKKVFTELGEPIHLCVTSPPYPLKIERGYGNVSEQAWVDFITESLEPIVENLVPGGSVVLNVSNDIFESKRPSRSTYLERMVLALNDRLGLSLMDRWPWINTSKPPAPTQWACVNRMQLCSAWEPVYWFTNDPDRVRSDNRRVLVEHTEQHKKLLEQGGDSRIATYGDGAYRLRGNAFSNKTQGKIPKNIIQRGHRCADTSAVRKIAKELGLPPHPAMFPTDIPSFAIEFLTNEDELVVDLFSGSNKTGLAAERAGRRWVACDLILEYVRTQAELFSSFAGFWMNPALACVGRSVK</sequence>
<keyword evidence="1" id="KW-0614">Plasmid</keyword>
<dbReference type="EMBL" id="CP170592">
    <property type="protein sequence ID" value="XNH96816.1"/>
    <property type="molecule type" value="Genomic_DNA"/>
</dbReference>
<protein>
    <submittedName>
        <fullName evidence="1">DNA-methyltransferase</fullName>
    </submittedName>
</protein>
<organism evidence="1 2">
    <name type="scientific">Vibrio cyclitrophicus</name>
    <dbReference type="NCBI Taxonomy" id="47951"/>
    <lineage>
        <taxon>Bacteria</taxon>
        <taxon>Pseudomonadati</taxon>
        <taxon>Pseudomonadota</taxon>
        <taxon>Gammaproteobacteria</taxon>
        <taxon>Vibrionales</taxon>
        <taxon>Vibrionaceae</taxon>
        <taxon>Vibrio</taxon>
    </lineage>
</organism>
<evidence type="ECO:0000313" key="2">
    <source>
        <dbReference type="Proteomes" id="UP000235310"/>
    </source>
</evidence>
<dbReference type="Proteomes" id="UP000235310">
    <property type="component" value="Plasmid unnamed2"/>
</dbReference>
<gene>
    <name evidence="1" type="ORF">BCS90_24980</name>
</gene>
<proteinExistence type="predicted"/>
<geneLocation type="plasmid" evidence="1 2">
    <name>unnamed2</name>
</geneLocation>
<accession>A0ACD5G423</accession>
<evidence type="ECO:0000313" key="1">
    <source>
        <dbReference type="EMBL" id="XNH96816.1"/>
    </source>
</evidence>